<name>A0ABQ8JU86_DERPT</name>
<reference evidence="2 3" key="2">
    <citation type="journal article" date="2022" name="Mol. Biol. Evol.">
        <title>Comparative Genomics Reveals Insights into the Divergent Evolution of Astigmatic Mites and Household Pest Adaptations.</title>
        <authorList>
            <person name="Xiong Q."/>
            <person name="Wan A.T."/>
            <person name="Liu X."/>
            <person name="Fung C.S."/>
            <person name="Xiao X."/>
            <person name="Malainual N."/>
            <person name="Hou J."/>
            <person name="Wang L."/>
            <person name="Wang M."/>
            <person name="Yang K.Y."/>
            <person name="Cui Y."/>
            <person name="Leung E.L."/>
            <person name="Nong W."/>
            <person name="Shin S.K."/>
            <person name="Au S.W."/>
            <person name="Jeong K.Y."/>
            <person name="Chew F.T."/>
            <person name="Hui J.H."/>
            <person name="Leung T.F."/>
            <person name="Tungtrongchitr A."/>
            <person name="Zhong N."/>
            <person name="Liu Z."/>
            <person name="Tsui S.K."/>
        </authorList>
    </citation>
    <scope>NUCLEOTIDE SEQUENCE [LARGE SCALE GENOMIC DNA]</scope>
    <source>
        <strain evidence="2">Derp</strain>
    </source>
</reference>
<dbReference type="EMBL" id="NJHN03000012">
    <property type="protein sequence ID" value="KAH9426030.1"/>
    <property type="molecule type" value="Genomic_DNA"/>
</dbReference>
<reference evidence="2 3" key="1">
    <citation type="journal article" date="2018" name="J. Allergy Clin. Immunol.">
        <title>High-quality assembly of Dermatophagoides pteronyssinus genome and transcriptome reveals a wide range of novel allergens.</title>
        <authorList>
            <person name="Liu X.Y."/>
            <person name="Yang K.Y."/>
            <person name="Wang M.Q."/>
            <person name="Kwok J.S."/>
            <person name="Zeng X."/>
            <person name="Yang Z."/>
            <person name="Xiao X.J."/>
            <person name="Lau C.P."/>
            <person name="Li Y."/>
            <person name="Huang Z.M."/>
            <person name="Ba J.G."/>
            <person name="Yim A.K."/>
            <person name="Ouyang C.Y."/>
            <person name="Ngai S.M."/>
            <person name="Chan T.F."/>
            <person name="Leung E.L."/>
            <person name="Liu L."/>
            <person name="Liu Z.G."/>
            <person name="Tsui S.K."/>
        </authorList>
    </citation>
    <scope>NUCLEOTIDE SEQUENCE [LARGE SCALE GENOMIC DNA]</scope>
    <source>
        <strain evidence="2">Derp</strain>
    </source>
</reference>
<proteinExistence type="predicted"/>
<protein>
    <submittedName>
        <fullName evidence="2">Uncharacterized protein</fullName>
    </submittedName>
</protein>
<accession>A0ABQ8JU86</accession>
<evidence type="ECO:0000313" key="2">
    <source>
        <dbReference type="EMBL" id="KAH9426030.1"/>
    </source>
</evidence>
<keyword evidence="1" id="KW-0812">Transmembrane</keyword>
<sequence length="131" mass="15998">MAQIPLSIVWLNLMTVYCYYCILCFIDAQQQQQQPTNSMMFPFPMNNNYNRNYQTPIPPGQRQFRPYPDNYYNIINNMTDSGHNNNQQRPIWLIRRPLYLFQRFFRNFFHPFVVDDRTIQYTSINNQTKHN</sequence>
<organism evidence="2 3">
    <name type="scientific">Dermatophagoides pteronyssinus</name>
    <name type="common">European house dust mite</name>
    <dbReference type="NCBI Taxonomy" id="6956"/>
    <lineage>
        <taxon>Eukaryota</taxon>
        <taxon>Metazoa</taxon>
        <taxon>Ecdysozoa</taxon>
        <taxon>Arthropoda</taxon>
        <taxon>Chelicerata</taxon>
        <taxon>Arachnida</taxon>
        <taxon>Acari</taxon>
        <taxon>Acariformes</taxon>
        <taxon>Sarcoptiformes</taxon>
        <taxon>Astigmata</taxon>
        <taxon>Psoroptidia</taxon>
        <taxon>Analgoidea</taxon>
        <taxon>Pyroglyphidae</taxon>
        <taxon>Dermatophagoidinae</taxon>
        <taxon>Dermatophagoides</taxon>
    </lineage>
</organism>
<evidence type="ECO:0000256" key="1">
    <source>
        <dbReference type="SAM" id="Phobius"/>
    </source>
</evidence>
<gene>
    <name evidence="2" type="ORF">DERP_006970</name>
</gene>
<comment type="caution">
    <text evidence="2">The sequence shown here is derived from an EMBL/GenBank/DDBJ whole genome shotgun (WGS) entry which is preliminary data.</text>
</comment>
<keyword evidence="1" id="KW-0472">Membrane</keyword>
<evidence type="ECO:0000313" key="3">
    <source>
        <dbReference type="Proteomes" id="UP000887458"/>
    </source>
</evidence>
<keyword evidence="3" id="KW-1185">Reference proteome</keyword>
<feature type="transmembrane region" description="Helical" evidence="1">
    <location>
        <begin position="6"/>
        <end position="26"/>
    </location>
</feature>
<dbReference type="Proteomes" id="UP000887458">
    <property type="component" value="Unassembled WGS sequence"/>
</dbReference>
<keyword evidence="1" id="KW-1133">Transmembrane helix</keyword>